<dbReference type="EMBL" id="CP002780">
    <property type="protein sequence ID" value="AEG62055.1"/>
    <property type="molecule type" value="Genomic_DNA"/>
</dbReference>
<gene>
    <name evidence="3" type="ordered locus">Desru_3855</name>
</gene>
<reference evidence="3 4" key="2">
    <citation type="journal article" date="2012" name="Stand. Genomic Sci.">
        <title>Complete genome sequence of the sulfate-reducing firmicute Desulfotomaculum ruminis type strain (DL(T)).</title>
        <authorList>
            <person name="Spring S."/>
            <person name="Visser M."/>
            <person name="Lu M."/>
            <person name="Copeland A."/>
            <person name="Lapidus A."/>
            <person name="Lucas S."/>
            <person name="Cheng J.F."/>
            <person name="Han C."/>
            <person name="Tapia R."/>
            <person name="Goodwin L.A."/>
            <person name="Pitluck S."/>
            <person name="Ivanova N."/>
            <person name="Land M."/>
            <person name="Hauser L."/>
            <person name="Larimer F."/>
            <person name="Rohde M."/>
            <person name="Goker M."/>
            <person name="Detter J.C."/>
            <person name="Kyrpides N.C."/>
            <person name="Woyke T."/>
            <person name="Schaap P.J."/>
            <person name="Plugge C.M."/>
            <person name="Muyzer G."/>
            <person name="Kuever J."/>
            <person name="Pereira I.A."/>
            <person name="Parshina S.N."/>
            <person name="Bernier-Latmani R."/>
            <person name="Stams A.J."/>
            <person name="Klenk H.P."/>
        </authorList>
    </citation>
    <scope>NUCLEOTIDE SEQUENCE [LARGE SCALE GENOMIC DNA]</scope>
    <source>
        <strain evidence="4">ATCC 23193 / DSM 2154 / NCIB 8452 / DL</strain>
    </source>
</reference>
<evidence type="ECO:0000259" key="1">
    <source>
        <dbReference type="Pfam" id="PF01408"/>
    </source>
</evidence>
<dbReference type="Gene3D" id="3.30.360.10">
    <property type="entry name" value="Dihydrodipicolinate Reductase, domain 2"/>
    <property type="match status" value="1"/>
</dbReference>
<evidence type="ECO:0000259" key="2">
    <source>
        <dbReference type="Pfam" id="PF22725"/>
    </source>
</evidence>
<dbReference type="InterPro" id="IPR036291">
    <property type="entry name" value="NAD(P)-bd_dom_sf"/>
</dbReference>
<evidence type="ECO:0000313" key="3">
    <source>
        <dbReference type="EMBL" id="AEG62055.1"/>
    </source>
</evidence>
<dbReference type="eggNOG" id="COG0673">
    <property type="taxonomic scope" value="Bacteria"/>
</dbReference>
<dbReference type="GO" id="GO:0000166">
    <property type="term" value="F:nucleotide binding"/>
    <property type="evidence" value="ECO:0007669"/>
    <property type="project" value="InterPro"/>
</dbReference>
<dbReference type="KEGG" id="dru:Desru_3855"/>
<protein>
    <submittedName>
        <fullName evidence="3">Oxidoreductase domain protein</fullName>
    </submittedName>
</protein>
<keyword evidence="4" id="KW-1185">Reference proteome</keyword>
<accession>F6DQQ8</accession>
<dbReference type="HOGENOM" id="CLU_023194_1_2_9"/>
<dbReference type="PANTHER" id="PTHR43377">
    <property type="entry name" value="BILIVERDIN REDUCTASE A"/>
    <property type="match status" value="1"/>
</dbReference>
<dbReference type="Pfam" id="PF01408">
    <property type="entry name" value="GFO_IDH_MocA"/>
    <property type="match status" value="1"/>
</dbReference>
<dbReference type="STRING" id="696281.Desru_3855"/>
<evidence type="ECO:0000313" key="4">
    <source>
        <dbReference type="Proteomes" id="UP000009234"/>
    </source>
</evidence>
<dbReference type="Gene3D" id="3.40.50.720">
    <property type="entry name" value="NAD(P)-binding Rossmann-like Domain"/>
    <property type="match status" value="1"/>
</dbReference>
<feature type="domain" description="Gfo/Idh/MocA-like oxidoreductase N-terminal" evidence="1">
    <location>
        <begin position="2"/>
        <end position="120"/>
    </location>
</feature>
<dbReference type="PANTHER" id="PTHR43377:SF8">
    <property type="entry name" value="BLR3664 PROTEIN"/>
    <property type="match status" value="1"/>
</dbReference>
<dbReference type="OrthoDB" id="9783105at2"/>
<organism evidence="3 4">
    <name type="scientific">Desulforamulus ruminis (strain ATCC 23193 / DSM 2154 / NCIMB 8452 / DL)</name>
    <name type="common">Desulfotomaculum ruminis</name>
    <dbReference type="NCBI Taxonomy" id="696281"/>
    <lineage>
        <taxon>Bacteria</taxon>
        <taxon>Bacillati</taxon>
        <taxon>Bacillota</taxon>
        <taxon>Clostridia</taxon>
        <taxon>Eubacteriales</taxon>
        <taxon>Peptococcaceae</taxon>
        <taxon>Desulforamulus</taxon>
    </lineage>
</organism>
<name>F6DQQ8_DESRL</name>
<dbReference type="Proteomes" id="UP000009234">
    <property type="component" value="Chromosome"/>
</dbReference>
<proteinExistence type="predicted"/>
<dbReference type="InterPro" id="IPR055170">
    <property type="entry name" value="GFO_IDH_MocA-like_dom"/>
</dbReference>
<sequence>MIRVGLIGAGRMGWAHAEKLSKMPDVSLVAVQSHTGISAQELAEAFGAKAYTDYKRMLDHEKLDVVYITTPVYAHYDTAMAVIQRKLDLFLEKPISLSLGEAAALVEKVKEAEILCAIGHMFRYRRSVQAAAGMLAQRPVSMLNGFWYWTKPPVKHIADKDLGGGPVVDQLIHLIDLCRLFCGDVESVHAFYTLNVRQNEDFNNWDGYVLNLKFKNGVVGSISGTLALFPDIKEERNFETIALDIAAKNLLFRFTPQKTMVLSETGMEMDDSQTGDINDQFIQAVRTRSRGLIKTPIEDSYKTLAVVLAANDSAQTGKPVVIDDFIEQSLMKGPCLEKGKA</sequence>
<reference evidence="4" key="1">
    <citation type="submission" date="2011-05" db="EMBL/GenBank/DDBJ databases">
        <title>Complete sequence of Desulfotomaculum ruminis DSM 2154.</title>
        <authorList>
            <person name="Lucas S."/>
            <person name="Copeland A."/>
            <person name="Lapidus A."/>
            <person name="Cheng J.-F."/>
            <person name="Goodwin L."/>
            <person name="Pitluck S."/>
            <person name="Lu M."/>
            <person name="Detter J.C."/>
            <person name="Han C."/>
            <person name="Tapia R."/>
            <person name="Land M."/>
            <person name="Hauser L."/>
            <person name="Kyrpides N."/>
            <person name="Ivanova N."/>
            <person name="Mikhailova N."/>
            <person name="Pagani I."/>
            <person name="Stams A.J.M."/>
            <person name="Plugge C.M."/>
            <person name="Muyzer G."/>
            <person name="Kuever J."/>
            <person name="Parshina S.N."/>
            <person name="Ivanova A.E."/>
            <person name="Nazina T.N."/>
            <person name="Brambilla E."/>
            <person name="Spring S."/>
            <person name="Klenk H.-P."/>
            <person name="Woyke T."/>
        </authorList>
    </citation>
    <scope>NUCLEOTIDE SEQUENCE [LARGE SCALE GENOMIC DNA]</scope>
    <source>
        <strain evidence="4">ATCC 23193 / DSM 2154 / NCIB 8452 / DL</strain>
    </source>
</reference>
<feature type="domain" description="GFO/IDH/MocA-like oxidoreductase" evidence="2">
    <location>
        <begin position="143"/>
        <end position="226"/>
    </location>
</feature>
<dbReference type="SUPFAM" id="SSF51735">
    <property type="entry name" value="NAD(P)-binding Rossmann-fold domains"/>
    <property type="match status" value="1"/>
</dbReference>
<dbReference type="Pfam" id="PF22725">
    <property type="entry name" value="GFO_IDH_MocA_C3"/>
    <property type="match status" value="1"/>
</dbReference>
<dbReference type="SUPFAM" id="SSF55347">
    <property type="entry name" value="Glyceraldehyde-3-phosphate dehydrogenase-like, C-terminal domain"/>
    <property type="match status" value="1"/>
</dbReference>
<dbReference type="AlphaFoldDB" id="F6DQQ8"/>
<dbReference type="InterPro" id="IPR000683">
    <property type="entry name" value="Gfo/Idh/MocA-like_OxRdtase_N"/>
</dbReference>
<dbReference type="RefSeq" id="WP_013843800.1">
    <property type="nucleotide sequence ID" value="NC_015589.1"/>
</dbReference>
<dbReference type="InterPro" id="IPR051450">
    <property type="entry name" value="Gfo/Idh/MocA_Oxidoreductases"/>
</dbReference>